<evidence type="ECO:0000313" key="3">
    <source>
        <dbReference type="EMBL" id="GES79737.1"/>
    </source>
</evidence>
<evidence type="ECO:0000313" key="4">
    <source>
        <dbReference type="Proteomes" id="UP000247702"/>
    </source>
</evidence>
<keyword evidence="1" id="KW-0472">Membrane</keyword>
<reference evidence="3" key="2">
    <citation type="submission" date="2019-10" db="EMBL/GenBank/DDBJ databases">
        <title>Conservation and host-specific expression of non-tandemly repeated heterogenous ribosome RNA gene in arbuscular mycorrhizal fungi.</title>
        <authorList>
            <person name="Maeda T."/>
            <person name="Kobayashi Y."/>
            <person name="Nakagawa T."/>
            <person name="Ezawa T."/>
            <person name="Yamaguchi K."/>
            <person name="Bino T."/>
            <person name="Nishimoto Y."/>
            <person name="Shigenobu S."/>
            <person name="Kawaguchi M."/>
        </authorList>
    </citation>
    <scope>NUCLEOTIDE SEQUENCE</scope>
    <source>
        <strain evidence="3">HR1</strain>
    </source>
</reference>
<protein>
    <submittedName>
        <fullName evidence="2">Uncharacterized protein</fullName>
    </submittedName>
</protein>
<evidence type="ECO:0000256" key="1">
    <source>
        <dbReference type="SAM" id="Phobius"/>
    </source>
</evidence>
<feature type="transmembrane region" description="Helical" evidence="1">
    <location>
        <begin position="116"/>
        <end position="133"/>
    </location>
</feature>
<dbReference type="EMBL" id="BLAL01000044">
    <property type="protein sequence ID" value="GES79737.1"/>
    <property type="molecule type" value="Genomic_DNA"/>
</dbReference>
<dbReference type="NCBIfam" id="NF041646">
    <property type="entry name" value="VC0807_fam"/>
    <property type="match status" value="1"/>
</dbReference>
<keyword evidence="1" id="KW-0812">Transmembrane</keyword>
<feature type="transmembrane region" description="Helical" evidence="1">
    <location>
        <begin position="32"/>
        <end position="53"/>
    </location>
</feature>
<organism evidence="2 4">
    <name type="scientific">Rhizophagus clarus</name>
    <dbReference type="NCBI Taxonomy" id="94130"/>
    <lineage>
        <taxon>Eukaryota</taxon>
        <taxon>Fungi</taxon>
        <taxon>Fungi incertae sedis</taxon>
        <taxon>Mucoromycota</taxon>
        <taxon>Glomeromycotina</taxon>
        <taxon>Glomeromycetes</taxon>
        <taxon>Glomerales</taxon>
        <taxon>Glomeraceae</taxon>
        <taxon>Rhizophagus</taxon>
    </lineage>
</organism>
<dbReference type="OrthoDB" id="10043543at2759"/>
<feature type="transmembrane region" description="Helical" evidence="1">
    <location>
        <begin position="190"/>
        <end position="211"/>
    </location>
</feature>
<gene>
    <name evidence="3" type="ORF">RCL2_000703600</name>
    <name evidence="2" type="ORF">RclHR1_09680002</name>
</gene>
<feature type="transmembrane region" description="Helical" evidence="1">
    <location>
        <begin position="223"/>
        <end position="243"/>
    </location>
</feature>
<sequence length="268" mass="30632">MTSVKNESGQPPISTSSPYEVKLTRKEKLMNYLRIGTMLFFEIFLPLILYYVLKQFISEIHALLISGIPPLIIVIYGIIAKRRIDTLGAIVIISFIVSAVATTLKNNPRIYLLRESTVTGSIGLTFLLTLIPIKYGSFQMRPLTYYFAKDMQTGGSFGSSKRNNTGLTEEDVTERWEIYWKNYAVFRRGFYVSTIFWGIGLLVEVPARTIIALKVQPFDKAVLWTNIVTYSWLTILFTTNHIYSIWFRKKFAKEISGNIYTAANKTSV</sequence>
<reference evidence="2 4" key="1">
    <citation type="submission" date="2017-11" db="EMBL/GenBank/DDBJ databases">
        <title>The genome of Rhizophagus clarus HR1 reveals common genetic basis of auxotrophy among arbuscular mycorrhizal fungi.</title>
        <authorList>
            <person name="Kobayashi Y."/>
        </authorList>
    </citation>
    <scope>NUCLEOTIDE SEQUENCE [LARGE SCALE GENOMIC DNA]</scope>
    <source>
        <strain evidence="2 4">HR1</strain>
    </source>
</reference>
<dbReference type="AlphaFoldDB" id="A0A2Z6SJ05"/>
<keyword evidence="1" id="KW-1133">Transmembrane helix</keyword>
<proteinExistence type="predicted"/>
<dbReference type="Proteomes" id="UP000615446">
    <property type="component" value="Unassembled WGS sequence"/>
</dbReference>
<dbReference type="EMBL" id="BEXD01004390">
    <property type="protein sequence ID" value="GBC10492.1"/>
    <property type="molecule type" value="Genomic_DNA"/>
</dbReference>
<feature type="transmembrane region" description="Helical" evidence="1">
    <location>
        <begin position="86"/>
        <end position="104"/>
    </location>
</feature>
<name>A0A2Z6SJ05_9GLOM</name>
<evidence type="ECO:0000313" key="2">
    <source>
        <dbReference type="EMBL" id="GBC10492.1"/>
    </source>
</evidence>
<dbReference type="Proteomes" id="UP000247702">
    <property type="component" value="Unassembled WGS sequence"/>
</dbReference>
<accession>A0A2Z6SJ05</accession>
<feature type="transmembrane region" description="Helical" evidence="1">
    <location>
        <begin position="59"/>
        <end position="79"/>
    </location>
</feature>
<keyword evidence="4" id="KW-1185">Reference proteome</keyword>
<comment type="caution">
    <text evidence="2">The sequence shown here is derived from an EMBL/GenBank/DDBJ whole genome shotgun (WGS) entry which is preliminary data.</text>
</comment>